<proteinExistence type="predicted"/>
<dbReference type="Proteomes" id="UP000254134">
    <property type="component" value="Unassembled WGS sequence"/>
</dbReference>
<dbReference type="RefSeq" id="WP_114796034.1">
    <property type="nucleotide sequence ID" value="NZ_QQZY01000003.1"/>
</dbReference>
<evidence type="ECO:0000256" key="1">
    <source>
        <dbReference type="SAM" id="SignalP"/>
    </source>
</evidence>
<gene>
    <name evidence="3" type="ORF">Gocc_1623</name>
</gene>
<dbReference type="Pfam" id="PF24298">
    <property type="entry name" value="DUF7482"/>
    <property type="match status" value="1"/>
</dbReference>
<sequence length="140" mass="14516">MRRIAALLAALAALSLALAVPALAAAGDGSVKTFNRGATLGYYRDQIVSYYDLGPVKLAGGNRVAPIWVFPSNGAAGQRNIIDTVPGQKGYTPLWAVRLVTWKDGVSARVLRSAAAVKKAVASGEATVKATPIVVNCPVL</sequence>
<keyword evidence="4" id="KW-1185">Reference proteome</keyword>
<comment type="caution">
    <text evidence="3">The sequence shown here is derived from an EMBL/GenBank/DDBJ whole genome shotgun (WGS) entry which is preliminary data.</text>
</comment>
<accession>A0A7M2YXZ0</accession>
<reference evidence="4" key="2">
    <citation type="journal article" date="2019" name="MicrobiologyOpen">
        <title>High-quality draft genome sequence of Gaiella occulta isolated from a 150 meter deep mineral water borehole and comparison with the genome sequences of other deep-branching lineages of the phylum Actinobacteria.</title>
        <authorList>
            <person name="Severino R."/>
            <person name="Froufe H.J.C."/>
            <person name="Barroso C."/>
            <person name="Albuquerque L."/>
            <person name="Lobo-da-Cunha A."/>
            <person name="da Costa M.S."/>
            <person name="Egas C."/>
        </authorList>
    </citation>
    <scope>NUCLEOTIDE SEQUENCE [LARGE SCALE GENOMIC DNA]</scope>
    <source>
        <strain evidence="4">F2-233</strain>
    </source>
</reference>
<protein>
    <recommendedName>
        <fullName evidence="2">DUF7482 domain-containing protein</fullName>
    </recommendedName>
</protein>
<dbReference type="InterPro" id="IPR055905">
    <property type="entry name" value="DUF7482"/>
</dbReference>
<feature type="signal peptide" evidence="1">
    <location>
        <begin position="1"/>
        <end position="24"/>
    </location>
</feature>
<dbReference type="AlphaFoldDB" id="A0A7M2YXZ0"/>
<dbReference type="OrthoDB" id="165082at2"/>
<evidence type="ECO:0000259" key="2">
    <source>
        <dbReference type="Pfam" id="PF24298"/>
    </source>
</evidence>
<name>A0A7M2YXZ0_9ACTN</name>
<organism evidence="3 4">
    <name type="scientific">Gaiella occulta</name>
    <dbReference type="NCBI Taxonomy" id="1002870"/>
    <lineage>
        <taxon>Bacteria</taxon>
        <taxon>Bacillati</taxon>
        <taxon>Actinomycetota</taxon>
        <taxon>Thermoleophilia</taxon>
        <taxon>Gaiellales</taxon>
        <taxon>Gaiellaceae</taxon>
        <taxon>Gaiella</taxon>
    </lineage>
</organism>
<feature type="domain" description="DUF7482" evidence="2">
    <location>
        <begin position="68"/>
        <end position="139"/>
    </location>
</feature>
<keyword evidence="1" id="KW-0732">Signal</keyword>
<reference evidence="3 4" key="1">
    <citation type="submission" date="2018-07" db="EMBL/GenBank/DDBJ databases">
        <title>High-quality-draft genome sequence of Gaiella occulta.</title>
        <authorList>
            <person name="Severino R."/>
            <person name="Froufe H.J.C."/>
            <person name="Rainey F.A."/>
            <person name="Barroso C."/>
            <person name="Albuquerque L."/>
            <person name="Lobo-Da-Cunha A."/>
            <person name="Da Costa M.S."/>
            <person name="Egas C."/>
        </authorList>
    </citation>
    <scope>NUCLEOTIDE SEQUENCE [LARGE SCALE GENOMIC DNA]</scope>
    <source>
        <strain evidence="3 4">F2-233</strain>
    </source>
</reference>
<feature type="chain" id="PRO_5029505474" description="DUF7482 domain-containing protein" evidence="1">
    <location>
        <begin position="25"/>
        <end position="140"/>
    </location>
</feature>
<evidence type="ECO:0000313" key="3">
    <source>
        <dbReference type="EMBL" id="RDI74734.1"/>
    </source>
</evidence>
<dbReference type="EMBL" id="QQZY01000003">
    <property type="protein sequence ID" value="RDI74734.1"/>
    <property type="molecule type" value="Genomic_DNA"/>
</dbReference>
<evidence type="ECO:0000313" key="4">
    <source>
        <dbReference type="Proteomes" id="UP000254134"/>
    </source>
</evidence>